<name>A0A815ZCI6_9BILA</name>
<gene>
    <name evidence="7" type="ORF">KQP761_LOCUS20109</name>
    <name evidence="8" type="ORF">MBJ925_LOCUS3694</name>
</gene>
<feature type="compositionally biased region" description="Basic and acidic residues" evidence="5">
    <location>
        <begin position="402"/>
        <end position="413"/>
    </location>
</feature>
<keyword evidence="4 6" id="KW-0472">Membrane</keyword>
<evidence type="ECO:0000256" key="3">
    <source>
        <dbReference type="ARBA" id="ARBA00022989"/>
    </source>
</evidence>
<keyword evidence="3 6" id="KW-1133">Transmembrane helix</keyword>
<evidence type="ECO:0008006" key="10">
    <source>
        <dbReference type="Google" id="ProtNLM"/>
    </source>
</evidence>
<evidence type="ECO:0000256" key="6">
    <source>
        <dbReference type="SAM" id="Phobius"/>
    </source>
</evidence>
<feature type="transmembrane region" description="Helical" evidence="6">
    <location>
        <begin position="12"/>
        <end position="33"/>
    </location>
</feature>
<dbReference type="InterPro" id="IPR008952">
    <property type="entry name" value="Tetraspanin_EC2_sf"/>
</dbReference>
<feature type="region of interest" description="Disordered" evidence="5">
    <location>
        <begin position="367"/>
        <end position="450"/>
    </location>
</feature>
<accession>A0A815ZCI6</accession>
<keyword evidence="2 6" id="KW-0812">Transmembrane</keyword>
<evidence type="ECO:0000313" key="8">
    <source>
        <dbReference type="EMBL" id="CAF1928188.1"/>
    </source>
</evidence>
<feature type="transmembrane region" description="Helical" evidence="6">
    <location>
        <begin position="85"/>
        <end position="109"/>
    </location>
</feature>
<dbReference type="EMBL" id="CAJNOW010010414">
    <property type="protein sequence ID" value="CAF1580524.1"/>
    <property type="molecule type" value="Genomic_DNA"/>
</dbReference>
<protein>
    <recommendedName>
        <fullName evidence="10">Tetraspanin</fullName>
    </recommendedName>
</protein>
<feature type="compositionally biased region" description="Low complexity" evidence="5">
    <location>
        <begin position="482"/>
        <end position="494"/>
    </location>
</feature>
<feature type="transmembrane region" description="Helical" evidence="6">
    <location>
        <begin position="189"/>
        <end position="215"/>
    </location>
</feature>
<sequence>MNTSMFKLANRFALIVLCVISLIELAIGMWTVLESRYKILAYNLADVGYIDLWVLRYLSMCLFASAIITLVMCLILTWGLYSTHVFIFISSTMIALVILAEFTIAMMTFTNRFQTRITLQEQLPKLVITYRQGNDERASRALDMLQSIFHCCGSDGRLSFQNNVPSSCNMYSVGCLIRTITFLDSCTDVLAYILMFFSLIKLVIVTYFYSFMCIYQRVKHHHYRHHYHSKNSKLMNESLRWRHSLSYDSSSPGNMPQKIFTIANQDKITNNDNNYVEKRRIILNEYDSQSTNKRVENAAMILPAAPLPPPLPIPISSKLSTPSYESQVSRKLSSISEQTEKTETDDSEPELLHIKQYNSKRKAIITAANEKDKQPPPLPTKLPMIKNRKRIARDDDNDNDSGVERSSSEKSFDDQNINKANSDSTRPLIGANTKPKAILNKPTGKTPPTLSFSNVFVTSISQSDIRQPAQSVELEKEPITTSSSSLSDQLLLSDATIPKPILKKSNQPSSPSSDQDRIPPSYNDQMKISSIIHPKSYVNLSEPHILSNPPKMYAPYKAKEKSLLQNAPKPAPRPSLQQVLNEKQGESLV</sequence>
<evidence type="ECO:0000313" key="9">
    <source>
        <dbReference type="Proteomes" id="UP000663834"/>
    </source>
</evidence>
<feature type="compositionally biased region" description="Polar residues" evidence="5">
    <location>
        <begin position="414"/>
        <end position="425"/>
    </location>
</feature>
<reference evidence="7" key="1">
    <citation type="submission" date="2021-02" db="EMBL/GenBank/DDBJ databases">
        <authorList>
            <person name="Nowell W R."/>
        </authorList>
    </citation>
    <scope>NUCLEOTIDE SEQUENCE</scope>
</reference>
<dbReference type="CDD" id="cd03127">
    <property type="entry name" value="tetraspanin_LEL"/>
    <property type="match status" value="1"/>
</dbReference>
<feature type="compositionally biased region" description="Low complexity" evidence="5">
    <location>
        <begin position="505"/>
        <end position="521"/>
    </location>
</feature>
<feature type="transmembrane region" description="Helical" evidence="6">
    <location>
        <begin position="53"/>
        <end position="78"/>
    </location>
</feature>
<dbReference type="AlphaFoldDB" id="A0A815ZCI6"/>
<evidence type="ECO:0000256" key="1">
    <source>
        <dbReference type="ARBA" id="ARBA00004141"/>
    </source>
</evidence>
<evidence type="ECO:0000256" key="4">
    <source>
        <dbReference type="ARBA" id="ARBA00023136"/>
    </source>
</evidence>
<organism evidence="7 9">
    <name type="scientific">Rotaria magnacalcarata</name>
    <dbReference type="NCBI Taxonomy" id="392030"/>
    <lineage>
        <taxon>Eukaryota</taxon>
        <taxon>Metazoa</taxon>
        <taxon>Spiralia</taxon>
        <taxon>Gnathifera</taxon>
        <taxon>Rotifera</taxon>
        <taxon>Eurotatoria</taxon>
        <taxon>Bdelloidea</taxon>
        <taxon>Philodinida</taxon>
        <taxon>Philodinidae</taxon>
        <taxon>Rotaria</taxon>
    </lineage>
</organism>
<feature type="region of interest" description="Disordered" evidence="5">
    <location>
        <begin position="541"/>
        <end position="589"/>
    </location>
</feature>
<dbReference type="Proteomes" id="UP000663834">
    <property type="component" value="Unassembled WGS sequence"/>
</dbReference>
<dbReference type="EMBL" id="CAJNRE010000502">
    <property type="protein sequence ID" value="CAF1928188.1"/>
    <property type="molecule type" value="Genomic_DNA"/>
</dbReference>
<evidence type="ECO:0000256" key="5">
    <source>
        <dbReference type="SAM" id="MobiDB-lite"/>
    </source>
</evidence>
<dbReference type="GO" id="GO:0016020">
    <property type="term" value="C:membrane"/>
    <property type="evidence" value="ECO:0007669"/>
    <property type="project" value="UniProtKB-SubCell"/>
</dbReference>
<evidence type="ECO:0000313" key="7">
    <source>
        <dbReference type="EMBL" id="CAF1580524.1"/>
    </source>
</evidence>
<comment type="subcellular location">
    <subcellularLocation>
        <location evidence="1">Membrane</location>
        <topology evidence="1">Multi-pass membrane protein</topology>
    </subcellularLocation>
</comment>
<dbReference type="Proteomes" id="UP000663824">
    <property type="component" value="Unassembled WGS sequence"/>
</dbReference>
<evidence type="ECO:0000256" key="2">
    <source>
        <dbReference type="ARBA" id="ARBA00022692"/>
    </source>
</evidence>
<dbReference type="Pfam" id="PF00335">
    <property type="entry name" value="Tetraspanin"/>
    <property type="match status" value="1"/>
</dbReference>
<dbReference type="SUPFAM" id="SSF48652">
    <property type="entry name" value="Tetraspanin"/>
    <property type="match status" value="1"/>
</dbReference>
<comment type="caution">
    <text evidence="7">The sequence shown here is derived from an EMBL/GenBank/DDBJ whole genome shotgun (WGS) entry which is preliminary data.</text>
</comment>
<proteinExistence type="predicted"/>
<dbReference type="OrthoDB" id="10033535at2759"/>
<feature type="region of interest" description="Disordered" evidence="5">
    <location>
        <begin position="329"/>
        <end position="351"/>
    </location>
</feature>
<feature type="region of interest" description="Disordered" evidence="5">
    <location>
        <begin position="464"/>
        <end position="526"/>
    </location>
</feature>
<dbReference type="InterPro" id="IPR018499">
    <property type="entry name" value="Tetraspanin/Peripherin"/>
</dbReference>
<dbReference type="Gene3D" id="1.10.1450.10">
    <property type="entry name" value="Tetraspanin"/>
    <property type="match status" value="1"/>
</dbReference>